<keyword evidence="12" id="KW-1185">Reference proteome</keyword>
<evidence type="ECO:0000256" key="6">
    <source>
        <dbReference type="ARBA" id="ARBA00022989"/>
    </source>
</evidence>
<sequence length="174" mass="19647">MEKLEKGFSILEFVCLRISQVALLGMMLLTSLDAFSRYIFNQSITGAYEITEMYLMVITVFLSMSYVLKEDGHIRLDILFDRFSSKVQGMLNIIFYILGAALMIVIGYLGLQSTMEALDKNLVASGLIDFPLWLSYIWVPVGAFLIAIRFLILCVFILTGRPHGKPADEEVDIV</sequence>
<evidence type="ECO:0000256" key="4">
    <source>
        <dbReference type="ARBA" id="ARBA00022519"/>
    </source>
</evidence>
<dbReference type="RefSeq" id="WP_092050076.1">
    <property type="nucleotide sequence ID" value="NZ_FNZF01000001.1"/>
</dbReference>
<keyword evidence="5 9" id="KW-0812">Transmembrane</keyword>
<feature type="transmembrane region" description="Helical" evidence="9">
    <location>
        <begin position="21"/>
        <end position="40"/>
    </location>
</feature>
<dbReference type="GO" id="GO:0015740">
    <property type="term" value="P:C4-dicarboxylate transport"/>
    <property type="evidence" value="ECO:0007669"/>
    <property type="project" value="TreeGrafter"/>
</dbReference>
<evidence type="ECO:0000256" key="2">
    <source>
        <dbReference type="ARBA" id="ARBA00022448"/>
    </source>
</evidence>
<keyword evidence="2" id="KW-0813">Transport</keyword>
<name>A0A1H6USJ6_9BACL</name>
<evidence type="ECO:0000256" key="3">
    <source>
        <dbReference type="ARBA" id="ARBA00022475"/>
    </source>
</evidence>
<evidence type="ECO:0000256" key="8">
    <source>
        <dbReference type="ARBA" id="ARBA00038436"/>
    </source>
</evidence>
<proteinExistence type="inferred from homology"/>
<keyword evidence="7 9" id="KW-0472">Membrane</keyword>
<dbReference type="PANTHER" id="PTHR35011">
    <property type="entry name" value="2,3-DIKETO-L-GULONATE TRAP TRANSPORTER SMALL PERMEASE PROTEIN YIAM"/>
    <property type="match status" value="1"/>
</dbReference>
<evidence type="ECO:0000256" key="7">
    <source>
        <dbReference type="ARBA" id="ARBA00023136"/>
    </source>
</evidence>
<dbReference type="GO" id="GO:0022857">
    <property type="term" value="F:transmembrane transporter activity"/>
    <property type="evidence" value="ECO:0007669"/>
    <property type="project" value="TreeGrafter"/>
</dbReference>
<dbReference type="EMBL" id="FNZF01000001">
    <property type="protein sequence ID" value="SEI90882.1"/>
    <property type="molecule type" value="Genomic_DNA"/>
</dbReference>
<dbReference type="InterPro" id="IPR055348">
    <property type="entry name" value="DctQ"/>
</dbReference>
<evidence type="ECO:0000259" key="10">
    <source>
        <dbReference type="Pfam" id="PF04290"/>
    </source>
</evidence>
<feature type="domain" description="Tripartite ATP-independent periplasmic transporters DctQ component" evidence="10">
    <location>
        <begin position="26"/>
        <end position="151"/>
    </location>
</feature>
<keyword evidence="6 9" id="KW-1133">Transmembrane helix</keyword>
<evidence type="ECO:0000313" key="11">
    <source>
        <dbReference type="EMBL" id="SEI90882.1"/>
    </source>
</evidence>
<evidence type="ECO:0000256" key="1">
    <source>
        <dbReference type="ARBA" id="ARBA00004429"/>
    </source>
</evidence>
<dbReference type="Proteomes" id="UP000199200">
    <property type="component" value="Unassembled WGS sequence"/>
</dbReference>
<feature type="transmembrane region" description="Helical" evidence="9">
    <location>
        <begin position="46"/>
        <end position="68"/>
    </location>
</feature>
<evidence type="ECO:0000313" key="12">
    <source>
        <dbReference type="Proteomes" id="UP000199200"/>
    </source>
</evidence>
<accession>A0A1H6USJ6</accession>
<feature type="transmembrane region" description="Helical" evidence="9">
    <location>
        <begin position="131"/>
        <end position="158"/>
    </location>
</feature>
<feature type="transmembrane region" description="Helical" evidence="9">
    <location>
        <begin position="89"/>
        <end position="111"/>
    </location>
</feature>
<dbReference type="STRING" id="426757.SAMN04488127_0763"/>
<keyword evidence="4" id="KW-0997">Cell inner membrane</keyword>
<dbReference type="GO" id="GO:0005886">
    <property type="term" value="C:plasma membrane"/>
    <property type="evidence" value="ECO:0007669"/>
    <property type="project" value="UniProtKB-SubCell"/>
</dbReference>
<reference evidence="12" key="1">
    <citation type="submission" date="2016-10" db="EMBL/GenBank/DDBJ databases">
        <authorList>
            <person name="Varghese N."/>
            <person name="Submissions S."/>
        </authorList>
    </citation>
    <scope>NUCLEOTIDE SEQUENCE [LARGE SCALE GENOMIC DNA]</scope>
    <source>
        <strain evidence="12">CGMCC 1.6763</strain>
    </source>
</reference>
<evidence type="ECO:0000256" key="5">
    <source>
        <dbReference type="ARBA" id="ARBA00022692"/>
    </source>
</evidence>
<dbReference type="PANTHER" id="PTHR35011:SF10">
    <property type="entry name" value="TRAP TRANSPORTER SMALL PERMEASE PROTEIN"/>
    <property type="match status" value="1"/>
</dbReference>
<comment type="similarity">
    <text evidence="8">Belongs to the TRAP transporter small permease family.</text>
</comment>
<keyword evidence="3" id="KW-1003">Cell membrane</keyword>
<organism evidence="11 12">
    <name type="scientific">Bhargavaea ginsengi</name>
    <dbReference type="NCBI Taxonomy" id="426757"/>
    <lineage>
        <taxon>Bacteria</taxon>
        <taxon>Bacillati</taxon>
        <taxon>Bacillota</taxon>
        <taxon>Bacilli</taxon>
        <taxon>Bacillales</taxon>
        <taxon>Caryophanaceae</taxon>
        <taxon>Bhargavaea</taxon>
    </lineage>
</organism>
<protein>
    <submittedName>
        <fullName evidence="11">TRAP-type C4-dicarboxylate transport system, small permease component</fullName>
    </submittedName>
</protein>
<evidence type="ECO:0000256" key="9">
    <source>
        <dbReference type="SAM" id="Phobius"/>
    </source>
</evidence>
<dbReference type="Pfam" id="PF04290">
    <property type="entry name" value="DctQ"/>
    <property type="match status" value="1"/>
</dbReference>
<comment type="subcellular location">
    <subcellularLocation>
        <location evidence="1">Cell inner membrane</location>
        <topology evidence="1">Multi-pass membrane protein</topology>
    </subcellularLocation>
</comment>
<gene>
    <name evidence="11" type="ORF">SAMN04488127_0763</name>
</gene>
<dbReference type="OrthoDB" id="9815614at2"/>
<dbReference type="InterPro" id="IPR007387">
    <property type="entry name" value="TRAP_DctQ"/>
</dbReference>
<dbReference type="AlphaFoldDB" id="A0A1H6USJ6"/>